<evidence type="ECO:0000259" key="1">
    <source>
        <dbReference type="Pfam" id="PF02627"/>
    </source>
</evidence>
<dbReference type="InterPro" id="IPR029032">
    <property type="entry name" value="AhpD-like"/>
</dbReference>
<dbReference type="EMBL" id="BKAJ01000134">
    <property type="protein sequence ID" value="GEP59589.1"/>
    <property type="molecule type" value="Genomic_DNA"/>
</dbReference>
<dbReference type="Proteomes" id="UP000321058">
    <property type="component" value="Unassembled WGS sequence"/>
</dbReference>
<dbReference type="SUPFAM" id="SSF69118">
    <property type="entry name" value="AhpD-like"/>
    <property type="match status" value="2"/>
</dbReference>
<dbReference type="InterPro" id="IPR052512">
    <property type="entry name" value="4CMD/NDH-1_regulator"/>
</dbReference>
<name>A0A512NKW1_9HYPH</name>
<protein>
    <recommendedName>
        <fullName evidence="1">Carboxymuconolactone decarboxylase-like domain-containing protein</fullName>
    </recommendedName>
</protein>
<organism evidence="2 3">
    <name type="scientific">Reyranella soli</name>
    <dbReference type="NCBI Taxonomy" id="1230389"/>
    <lineage>
        <taxon>Bacteria</taxon>
        <taxon>Pseudomonadati</taxon>
        <taxon>Pseudomonadota</taxon>
        <taxon>Alphaproteobacteria</taxon>
        <taxon>Hyphomicrobiales</taxon>
        <taxon>Reyranellaceae</taxon>
        <taxon>Reyranella</taxon>
    </lineage>
</organism>
<dbReference type="GO" id="GO:0051920">
    <property type="term" value="F:peroxiredoxin activity"/>
    <property type="evidence" value="ECO:0007669"/>
    <property type="project" value="InterPro"/>
</dbReference>
<proteinExistence type="predicted"/>
<dbReference type="InterPro" id="IPR003779">
    <property type="entry name" value="CMD-like"/>
</dbReference>
<keyword evidence="3" id="KW-1185">Reference proteome</keyword>
<feature type="domain" description="Carboxymuconolactone decarboxylase-like" evidence="1">
    <location>
        <begin position="33"/>
        <end position="108"/>
    </location>
</feature>
<evidence type="ECO:0000313" key="3">
    <source>
        <dbReference type="Proteomes" id="UP000321058"/>
    </source>
</evidence>
<sequence>MTTRACLREKGEAMRRRLFGPDDGAPAFMRALNTEASYGAIWSRPGLALEDRMVCALAALAAVQRLKRLRRHVAAAIDLGLSPQAIVEILIQIGIYAGFAASEEAVETAGEVFGERQIAMPQEPSRGDSLEVLSERGRKLMAELHGDRATQGYAAPGNAVTGALYPLAIQYGYGEIWFRPGLDLRRRALVAVAAFTALKLDGQVKKFGQSALNMGLSRTEVIEAIVQTAPLSGFAPALNALGGLSEALGGKA</sequence>
<dbReference type="OrthoDB" id="7507676at2"/>
<evidence type="ECO:0000313" key="2">
    <source>
        <dbReference type="EMBL" id="GEP59589.1"/>
    </source>
</evidence>
<feature type="domain" description="Carboxymuconolactone decarboxylase-like" evidence="1">
    <location>
        <begin position="169"/>
        <end position="242"/>
    </location>
</feature>
<dbReference type="Pfam" id="PF02627">
    <property type="entry name" value="CMD"/>
    <property type="match status" value="2"/>
</dbReference>
<comment type="caution">
    <text evidence="2">The sequence shown here is derived from an EMBL/GenBank/DDBJ whole genome shotgun (WGS) entry which is preliminary data.</text>
</comment>
<dbReference type="AlphaFoldDB" id="A0A512NKW1"/>
<gene>
    <name evidence="2" type="ORF">RSO01_67550</name>
</gene>
<dbReference type="Gene3D" id="1.20.1290.10">
    <property type="entry name" value="AhpD-like"/>
    <property type="match status" value="1"/>
</dbReference>
<dbReference type="RefSeq" id="WP_147154964.1">
    <property type="nucleotide sequence ID" value="NZ_BKAJ01000134.1"/>
</dbReference>
<dbReference type="PANTHER" id="PTHR33570:SF2">
    <property type="entry name" value="CARBOXYMUCONOLACTONE DECARBOXYLASE-LIKE DOMAIN-CONTAINING PROTEIN"/>
    <property type="match status" value="1"/>
</dbReference>
<accession>A0A512NKW1</accession>
<dbReference type="PANTHER" id="PTHR33570">
    <property type="entry name" value="4-CARBOXYMUCONOLACTONE DECARBOXYLASE FAMILY PROTEIN"/>
    <property type="match status" value="1"/>
</dbReference>
<reference evidence="2 3" key="1">
    <citation type="submission" date="2019-07" db="EMBL/GenBank/DDBJ databases">
        <title>Whole genome shotgun sequence of Reyranella soli NBRC 108950.</title>
        <authorList>
            <person name="Hosoyama A."/>
            <person name="Uohara A."/>
            <person name="Ohji S."/>
            <person name="Ichikawa N."/>
        </authorList>
    </citation>
    <scope>NUCLEOTIDE SEQUENCE [LARGE SCALE GENOMIC DNA]</scope>
    <source>
        <strain evidence="2 3">NBRC 108950</strain>
    </source>
</reference>